<accession>A0A6C0W797</accession>
<keyword evidence="1" id="KW-0472">Membrane</keyword>
<protein>
    <submittedName>
        <fullName evidence="2">LAGLIDADG homing endonuclease</fullName>
    </submittedName>
</protein>
<evidence type="ECO:0000256" key="1">
    <source>
        <dbReference type="SAM" id="Phobius"/>
    </source>
</evidence>
<proteinExistence type="predicted"/>
<keyword evidence="1" id="KW-0812">Transmembrane</keyword>
<sequence>MVNGLCYLNYIEFSLILGLFSLLFRKFLNSKLKRFILNLKNKYIKNKDVESINDENVSLNKVFNTVDKYTDYIIVFIFICLFWIKFINIYFSSNLADNIDSFVKVYNHIKNNSFFCLFSIKNEYIVSKNYLCNTQGEKNNNRNFILPFSFLNEIKFINILMLNLKIYSLYTSPIIICLFTFTISILLGFMEVAPLLGSCQITSDFTFPLGEISCWSSAFITSDSNAILVSQHKSNTEIKHKFQIIQVQVTVPFNELTEIRFIQILMLNLKLNSLNTILFQYNEYSTFTNLILAPQLGIVVKDKHDISYYRILFDHYIEKLESIMSLYNVGTPDFIVIHLKEILVDDNIKIGRFVIDYPSNDVMKEIYIPKHLYFEYYNDAIKSIKLVPKLLNDLPLVLKDMKSLINN</sequence>
<geneLocation type="mitochondrion" evidence="2"/>
<feature type="transmembrane region" description="Helical" evidence="1">
    <location>
        <begin position="69"/>
        <end position="91"/>
    </location>
</feature>
<evidence type="ECO:0000313" key="2">
    <source>
        <dbReference type="EMBL" id="QIC20211.1"/>
    </source>
</evidence>
<dbReference type="GeneID" id="44802809"/>
<dbReference type="AlphaFoldDB" id="A0A6C0W797"/>
<keyword evidence="2" id="KW-0378">Hydrolase</keyword>
<gene>
    <name evidence="2" type="primary">orf407</name>
</gene>
<keyword evidence="2" id="KW-0496">Mitochondrion</keyword>
<feature type="transmembrane region" description="Helical" evidence="1">
    <location>
        <begin position="174"/>
        <end position="196"/>
    </location>
</feature>
<keyword evidence="2" id="KW-0255">Endonuclease</keyword>
<name>A0A6C0W797_9AGAR</name>
<dbReference type="EMBL" id="MN873035">
    <property type="protein sequence ID" value="QIC20211.1"/>
    <property type="molecule type" value="Genomic_DNA"/>
</dbReference>
<keyword evidence="2" id="KW-0540">Nuclease</keyword>
<organism evidence="2">
    <name type="scientific">Tricholoma bakamatsutake</name>
    <dbReference type="NCBI Taxonomy" id="51221"/>
    <lineage>
        <taxon>Eukaryota</taxon>
        <taxon>Fungi</taxon>
        <taxon>Dikarya</taxon>
        <taxon>Basidiomycota</taxon>
        <taxon>Agaricomycotina</taxon>
        <taxon>Agaricomycetes</taxon>
        <taxon>Agaricomycetidae</taxon>
        <taxon>Agaricales</taxon>
        <taxon>Tricholomatineae</taxon>
        <taxon>Tricholomataceae</taxon>
        <taxon>Tricholoma</taxon>
    </lineage>
</organism>
<keyword evidence="1" id="KW-1133">Transmembrane helix</keyword>
<reference evidence="2" key="1">
    <citation type="journal article" date="2021" name="Front. Genet.">
        <title>Comparative Mitogenomic Analysis Reveals Dynamics of Intron Within and Between Tricholoma Species and Phylogeny of Basidiomycota.</title>
        <authorList>
            <person name="Huang W."/>
            <person name="Feng H."/>
            <person name="Tu W."/>
            <person name="Xiong C."/>
            <person name="Jin X."/>
            <person name="Li P."/>
            <person name="Wang X."/>
            <person name="Li Q."/>
        </authorList>
    </citation>
    <scope>NUCLEOTIDE SEQUENCE</scope>
</reference>
<dbReference type="RefSeq" id="YP_009739367.1">
    <property type="nucleotide sequence ID" value="NC_046499.1"/>
</dbReference>
<feature type="transmembrane region" description="Helical" evidence="1">
    <location>
        <begin position="6"/>
        <end position="24"/>
    </location>
</feature>
<dbReference type="GO" id="GO:0004519">
    <property type="term" value="F:endonuclease activity"/>
    <property type="evidence" value="ECO:0007669"/>
    <property type="project" value="UniProtKB-KW"/>
</dbReference>